<feature type="transmembrane region" description="Helical" evidence="4">
    <location>
        <begin position="143"/>
        <end position="166"/>
    </location>
</feature>
<evidence type="ECO:0000256" key="2">
    <source>
        <dbReference type="ARBA" id="ARBA00023180"/>
    </source>
</evidence>
<evidence type="ECO:0000256" key="3">
    <source>
        <dbReference type="ARBA" id="ARBA00023319"/>
    </source>
</evidence>
<dbReference type="Proteomes" id="UP001181693">
    <property type="component" value="Unassembled WGS sequence"/>
</dbReference>
<evidence type="ECO:0000256" key="4">
    <source>
        <dbReference type="SAM" id="Phobius"/>
    </source>
</evidence>
<keyword evidence="4" id="KW-1133">Transmembrane helix</keyword>
<organism evidence="6 7">
    <name type="scientific">Pyxicephalus adspersus</name>
    <name type="common">African bullfrog</name>
    <dbReference type="NCBI Taxonomy" id="30357"/>
    <lineage>
        <taxon>Eukaryota</taxon>
        <taxon>Metazoa</taxon>
        <taxon>Chordata</taxon>
        <taxon>Craniata</taxon>
        <taxon>Vertebrata</taxon>
        <taxon>Euteleostomi</taxon>
        <taxon>Amphibia</taxon>
        <taxon>Batrachia</taxon>
        <taxon>Anura</taxon>
        <taxon>Neobatrachia</taxon>
        <taxon>Ranoidea</taxon>
        <taxon>Pyxicephalidae</taxon>
        <taxon>Pyxicephalinae</taxon>
        <taxon>Pyxicephalus</taxon>
    </lineage>
</organism>
<dbReference type="PANTHER" id="PTHR44427">
    <property type="entry name" value="CARCINOEMBRYONIC ANTIGEN-RELATED CELL ADHESION MOLECULE 19"/>
    <property type="match status" value="1"/>
</dbReference>
<dbReference type="AlphaFoldDB" id="A0AAV2ZGN0"/>
<keyword evidence="3" id="KW-0393">Immunoglobulin domain</keyword>
<dbReference type="PANTHER" id="PTHR44427:SF1">
    <property type="entry name" value="CARCINOEMBRYONIC ANTIGEN-RELATED CELL ADHESION MOLECULE 1"/>
    <property type="match status" value="1"/>
</dbReference>
<dbReference type="InterPro" id="IPR013783">
    <property type="entry name" value="Ig-like_fold"/>
</dbReference>
<keyword evidence="4" id="KW-0812">Transmembrane</keyword>
<keyword evidence="7" id="KW-1185">Reference proteome</keyword>
<feature type="signal peptide" evidence="5">
    <location>
        <begin position="1"/>
        <end position="24"/>
    </location>
</feature>
<dbReference type="Gene3D" id="2.60.40.10">
    <property type="entry name" value="Immunoglobulins"/>
    <property type="match status" value="1"/>
</dbReference>
<keyword evidence="2" id="KW-0325">Glycoprotein</keyword>
<evidence type="ECO:0000313" key="7">
    <source>
        <dbReference type="Proteomes" id="UP001181693"/>
    </source>
</evidence>
<proteinExistence type="predicted"/>
<dbReference type="InterPro" id="IPR050831">
    <property type="entry name" value="CEA_cell_adhesion"/>
</dbReference>
<dbReference type="EMBL" id="DYDO01000011">
    <property type="protein sequence ID" value="DBA16081.1"/>
    <property type="molecule type" value="Genomic_DNA"/>
</dbReference>
<comment type="caution">
    <text evidence="6">The sequence shown here is derived from an EMBL/GenBank/DDBJ whole genome shotgun (WGS) entry which is preliminary data.</text>
</comment>
<reference evidence="6" key="1">
    <citation type="thesis" date="2020" institute="ProQuest LLC" country="789 East Eisenhower Parkway, Ann Arbor, MI, USA">
        <title>Comparative Genomics and Chromosome Evolution.</title>
        <authorList>
            <person name="Mudd A.B."/>
        </authorList>
    </citation>
    <scope>NUCLEOTIDE SEQUENCE</scope>
    <source>
        <strain evidence="6">1538</strain>
        <tissue evidence="6">Blood</tissue>
    </source>
</reference>
<name>A0AAV2ZGN0_PYXAD</name>
<feature type="chain" id="PRO_5043483703" evidence="5">
    <location>
        <begin position="25"/>
        <end position="173"/>
    </location>
</feature>
<gene>
    <name evidence="6" type="ORF">GDO54_003511</name>
</gene>
<keyword evidence="1 5" id="KW-0732">Signal</keyword>
<evidence type="ECO:0000256" key="5">
    <source>
        <dbReference type="SAM" id="SignalP"/>
    </source>
</evidence>
<protein>
    <submittedName>
        <fullName evidence="6">Uncharacterized protein</fullName>
    </submittedName>
</protein>
<accession>A0AAV2ZGN0</accession>
<sequence>MTSRALLRCTGLCVLAVSLSVVMASDKNFKVDIYPPNPKQGQTVLLNVTGAEESFRYAEWYKGNTTSAANQIVGYNNDGSINKGDRYFPEAEIQSNGSLVIKNFTKEFEGNYTSSIQGFTRLWQVTVFLKGDDDPKPVLSGGAIAGICIAVISVAVAAIAGIIYSVKHKDSGK</sequence>
<evidence type="ECO:0000256" key="1">
    <source>
        <dbReference type="ARBA" id="ARBA00022729"/>
    </source>
</evidence>
<dbReference type="InterPro" id="IPR036179">
    <property type="entry name" value="Ig-like_dom_sf"/>
</dbReference>
<dbReference type="SUPFAM" id="SSF48726">
    <property type="entry name" value="Immunoglobulin"/>
    <property type="match status" value="1"/>
</dbReference>
<evidence type="ECO:0000313" key="6">
    <source>
        <dbReference type="EMBL" id="DBA16081.1"/>
    </source>
</evidence>
<keyword evidence="4" id="KW-0472">Membrane</keyword>